<organism evidence="2 3">
    <name type="scientific">Sphaerospermopsis kisseleviana CS-549</name>
    <dbReference type="NCBI Taxonomy" id="3021783"/>
    <lineage>
        <taxon>Bacteria</taxon>
        <taxon>Bacillati</taxon>
        <taxon>Cyanobacteriota</taxon>
        <taxon>Cyanophyceae</taxon>
        <taxon>Nostocales</taxon>
        <taxon>Aphanizomenonaceae</taxon>
        <taxon>Sphaerospermopsis</taxon>
        <taxon>Sphaerospermopsis kisseleviana</taxon>
    </lineage>
</organism>
<dbReference type="RefSeq" id="WP_272109483.1">
    <property type="nucleotide sequence ID" value="NZ_JAQMTI010000027.1"/>
</dbReference>
<evidence type="ECO:0000259" key="1">
    <source>
        <dbReference type="Pfam" id="PF13186"/>
    </source>
</evidence>
<keyword evidence="3" id="KW-1185">Reference proteome</keyword>
<dbReference type="InterPro" id="IPR013785">
    <property type="entry name" value="Aldolase_TIM"/>
</dbReference>
<dbReference type="Proteomes" id="UP001211711">
    <property type="component" value="Unassembled WGS sequence"/>
</dbReference>
<dbReference type="Pfam" id="PF13186">
    <property type="entry name" value="SPASM"/>
    <property type="match status" value="1"/>
</dbReference>
<comment type="caution">
    <text evidence="2">The sequence shown here is derived from an EMBL/GenBank/DDBJ whole genome shotgun (WGS) entry which is preliminary data.</text>
</comment>
<dbReference type="InterPro" id="IPR058240">
    <property type="entry name" value="rSAM_sf"/>
</dbReference>
<dbReference type="CDD" id="cd21109">
    <property type="entry name" value="SPASM"/>
    <property type="match status" value="1"/>
</dbReference>
<evidence type="ECO:0000313" key="2">
    <source>
        <dbReference type="EMBL" id="MDB9440185.1"/>
    </source>
</evidence>
<gene>
    <name evidence="2" type="ORF">PN497_02150</name>
</gene>
<sequence length="103" mass="12140">MVWPHMNVSQEYTIWELDGIDSVECDHIEHTLTIRADGTIVPCCYDLTSKLPMGNILTDDIKQLFMGGKYQYLRELMMNRNYPDLCANCNVVRPRKYLIPKWR</sequence>
<name>A0ABT4ZLD9_9CYAN</name>
<reference evidence="2 3" key="1">
    <citation type="submission" date="2023-01" db="EMBL/GenBank/DDBJ databases">
        <title>Genomes from the Australian National Cyanobacteria Reference Collection.</title>
        <authorList>
            <person name="Willis A."/>
            <person name="Lee E.M.F."/>
        </authorList>
    </citation>
    <scope>NUCLEOTIDE SEQUENCE [LARGE SCALE GENOMIC DNA]</scope>
    <source>
        <strain evidence="2 3">CS-549</strain>
    </source>
</reference>
<dbReference type="EMBL" id="JAQMTI010000027">
    <property type="protein sequence ID" value="MDB9440185.1"/>
    <property type="molecule type" value="Genomic_DNA"/>
</dbReference>
<protein>
    <submittedName>
        <fullName evidence="2">SPASM domain-containing protein</fullName>
    </submittedName>
</protein>
<dbReference type="SUPFAM" id="SSF102114">
    <property type="entry name" value="Radical SAM enzymes"/>
    <property type="match status" value="1"/>
</dbReference>
<proteinExistence type="predicted"/>
<dbReference type="InterPro" id="IPR023885">
    <property type="entry name" value="4Fe4S-binding_SPASM_dom"/>
</dbReference>
<dbReference type="Gene3D" id="3.20.20.70">
    <property type="entry name" value="Aldolase class I"/>
    <property type="match status" value="1"/>
</dbReference>
<feature type="domain" description="4Fe4S-binding SPASM" evidence="1">
    <location>
        <begin position="25"/>
        <end position="90"/>
    </location>
</feature>
<accession>A0ABT4ZLD9</accession>
<evidence type="ECO:0000313" key="3">
    <source>
        <dbReference type="Proteomes" id="UP001211711"/>
    </source>
</evidence>